<organism evidence="2 3">
    <name type="scientific">Saguinus oedipus</name>
    <name type="common">Cotton-top tamarin</name>
    <name type="synonym">Oedipomidas oedipus</name>
    <dbReference type="NCBI Taxonomy" id="9490"/>
    <lineage>
        <taxon>Eukaryota</taxon>
        <taxon>Metazoa</taxon>
        <taxon>Chordata</taxon>
        <taxon>Craniata</taxon>
        <taxon>Vertebrata</taxon>
        <taxon>Euteleostomi</taxon>
        <taxon>Mammalia</taxon>
        <taxon>Eutheria</taxon>
        <taxon>Euarchontoglires</taxon>
        <taxon>Primates</taxon>
        <taxon>Haplorrhini</taxon>
        <taxon>Platyrrhini</taxon>
        <taxon>Cebidae</taxon>
        <taxon>Callitrichinae</taxon>
        <taxon>Saguinus</taxon>
    </lineage>
</organism>
<gene>
    <name evidence="2" type="primary">CAPRIN1_3</name>
    <name evidence="2" type="ORF">P7K49_025098</name>
</gene>
<protein>
    <submittedName>
        <fullName evidence="2">Caprin-1</fullName>
    </submittedName>
</protein>
<dbReference type="EMBL" id="JASSZA010000012">
    <property type="protein sequence ID" value="KAK2096064.1"/>
    <property type="molecule type" value="Genomic_DNA"/>
</dbReference>
<evidence type="ECO:0000313" key="3">
    <source>
        <dbReference type="Proteomes" id="UP001266305"/>
    </source>
</evidence>
<dbReference type="InterPro" id="IPR028816">
    <property type="entry name" value="Caprin"/>
</dbReference>
<dbReference type="Proteomes" id="UP001266305">
    <property type="component" value="Unassembled WGS sequence"/>
</dbReference>
<keyword evidence="3" id="KW-1185">Reference proteome</keyword>
<comment type="caution">
    <text evidence="2">The sequence shown here is derived from an EMBL/GenBank/DDBJ whole genome shotgun (WGS) entry which is preliminary data.</text>
</comment>
<proteinExistence type="predicted"/>
<feature type="region of interest" description="Disordered" evidence="1">
    <location>
        <begin position="47"/>
        <end position="68"/>
    </location>
</feature>
<accession>A0ABQ9UG48</accession>
<evidence type="ECO:0000313" key="2">
    <source>
        <dbReference type="EMBL" id="KAK2096064.1"/>
    </source>
</evidence>
<dbReference type="PANTHER" id="PTHR22922:SF3">
    <property type="entry name" value="CAPRIN-1"/>
    <property type="match status" value="1"/>
</dbReference>
<sequence>MPVWMRSQTAHSGSLTAFAQHDALSHQPERERQQVVWTTTVSGSSGSGAALGSGAAMPASRHPATSTGAVQTEAMKQILGVIYKKLWNLEKKKGKLDDYQERMNKGERLNQDELDAFSEYQEVTNNLQFAKELHSSFMALSQDIQRTIKKTAPWEQLMRE</sequence>
<name>A0ABQ9UG48_SAGOE</name>
<reference evidence="2 3" key="1">
    <citation type="submission" date="2023-05" db="EMBL/GenBank/DDBJ databases">
        <title>B98-5 Cell Line De Novo Hybrid Assembly: An Optical Mapping Approach.</title>
        <authorList>
            <person name="Kananen K."/>
            <person name="Auerbach J.A."/>
            <person name="Kautto E."/>
            <person name="Blachly J.S."/>
        </authorList>
    </citation>
    <scope>NUCLEOTIDE SEQUENCE [LARGE SCALE GENOMIC DNA]</scope>
    <source>
        <strain evidence="2">B95-8</strain>
        <tissue evidence="2">Cell line</tissue>
    </source>
</reference>
<evidence type="ECO:0000256" key="1">
    <source>
        <dbReference type="SAM" id="MobiDB-lite"/>
    </source>
</evidence>
<dbReference type="PANTHER" id="PTHR22922">
    <property type="entry name" value="GPI-ANCHORED PROTEIN P137"/>
    <property type="match status" value="1"/>
</dbReference>